<keyword evidence="7" id="KW-0812">Transmembrane</keyword>
<feature type="transmembrane region" description="Helical" evidence="7">
    <location>
        <begin position="528"/>
        <end position="547"/>
    </location>
</feature>
<dbReference type="GO" id="GO:0005634">
    <property type="term" value="C:nucleus"/>
    <property type="evidence" value="ECO:0007669"/>
    <property type="project" value="UniProtKB-SubCell"/>
</dbReference>
<evidence type="ECO:0000256" key="4">
    <source>
        <dbReference type="ARBA" id="ARBA00023125"/>
    </source>
</evidence>
<dbReference type="OrthoDB" id="39175at2759"/>
<dbReference type="AlphaFoldDB" id="A0A319EC55"/>
<keyword evidence="7" id="KW-1133">Transmembrane helix</keyword>
<keyword evidence="10" id="KW-1185">Reference proteome</keyword>
<proteinExistence type="predicted"/>
<dbReference type="STRING" id="1448318.A0A319EC55"/>
<dbReference type="Gene3D" id="4.10.240.10">
    <property type="entry name" value="Zn(2)-C6 fungal-type DNA-binding domain"/>
    <property type="match status" value="1"/>
</dbReference>
<dbReference type="PROSITE" id="PS50048">
    <property type="entry name" value="ZN2_CY6_FUNGAL_2"/>
    <property type="match status" value="1"/>
</dbReference>
<keyword evidence="4" id="KW-0238">DNA-binding</keyword>
<dbReference type="InterPro" id="IPR001138">
    <property type="entry name" value="Zn2Cys6_DnaBD"/>
</dbReference>
<evidence type="ECO:0000256" key="5">
    <source>
        <dbReference type="ARBA" id="ARBA00023163"/>
    </source>
</evidence>
<keyword evidence="5" id="KW-0804">Transcription</keyword>
<sequence length="650" mass="73906">MLHPRLSLVCDNCKGQKVRCLSMDESSSSDSVCINCHKRGRECVYSPLKRKFRDSTTEPIRDQTATGILPEAEDRNSIESTLALADFVALDVQAENVSANHYPVEPPRDDQAHKLYVDHLLDTRQPIGRTQNASSILRANENYLASSSISFFPESRVKALSSQIGTDSVESLIDRISQMVRSRLDGSNSSHDISKIWEDSKEPVTIEAKRASSFINTYFQHIHPLHPFLDREEFETRAGKSDLQSDLSNSISWCALYHAILAIGCQFQGEGSFQPVRGEAWRYFRVALSLFPKILLLSTGLLEVQAVTSMAIFSLNLSCLQIQGKIVSEAARMVQRADFNKIATGTDETARCRVFWVVYYIEKTVAFYHGSTSLLFDYDIGTPVPMIPEAIFDGFDWFLTSLRIARLYSRVFEELFSINATTGSKDFYLSKIDRIEKILEHHRLTIPMEFRPNEKLPSPHFMEPHMIMAAIRVHLHYHELRIALCRLKLHVSRGQLGQESVATKRMMDSARAVIQLTRLTRIEAATPLYILIFMPLSALLILFDLVIHNPSHPETRRNLNLLEAAAGHFSSLEYATEGNLPSSMLVEFAYIARSFTEGDFLRNHHISGRNRSRDEVEQEIHSSFENWRPNTDTIADVSAKFMLTDDYLFI</sequence>
<keyword evidence="2" id="KW-0479">Metal-binding</keyword>
<keyword evidence="7" id="KW-0472">Membrane</keyword>
<evidence type="ECO:0000313" key="9">
    <source>
        <dbReference type="EMBL" id="PYI07201.1"/>
    </source>
</evidence>
<dbReference type="VEuPathDB" id="FungiDB:BO78DRAFT_313643"/>
<feature type="domain" description="Zn(2)-C6 fungal-type" evidence="8">
    <location>
        <begin position="9"/>
        <end position="45"/>
    </location>
</feature>
<name>A0A319EC55_ASPSB</name>
<dbReference type="Pfam" id="PF04082">
    <property type="entry name" value="Fungal_trans"/>
    <property type="match status" value="1"/>
</dbReference>
<dbReference type="CDD" id="cd00067">
    <property type="entry name" value="GAL4"/>
    <property type="match status" value="1"/>
</dbReference>
<organism evidence="9 10">
    <name type="scientific">Aspergillus sclerotiicarbonarius (strain CBS 121057 / IBT 28362)</name>
    <dbReference type="NCBI Taxonomy" id="1448318"/>
    <lineage>
        <taxon>Eukaryota</taxon>
        <taxon>Fungi</taxon>
        <taxon>Dikarya</taxon>
        <taxon>Ascomycota</taxon>
        <taxon>Pezizomycotina</taxon>
        <taxon>Eurotiomycetes</taxon>
        <taxon>Eurotiomycetidae</taxon>
        <taxon>Eurotiales</taxon>
        <taxon>Aspergillaceae</taxon>
        <taxon>Aspergillus</taxon>
        <taxon>Aspergillus subgen. Circumdati</taxon>
    </lineage>
</organism>
<evidence type="ECO:0000256" key="1">
    <source>
        <dbReference type="ARBA" id="ARBA00004123"/>
    </source>
</evidence>
<evidence type="ECO:0000256" key="3">
    <source>
        <dbReference type="ARBA" id="ARBA00023015"/>
    </source>
</evidence>
<dbReference type="SMART" id="SM00066">
    <property type="entry name" value="GAL4"/>
    <property type="match status" value="1"/>
</dbReference>
<dbReference type="EMBL" id="KZ826343">
    <property type="protein sequence ID" value="PYI07201.1"/>
    <property type="molecule type" value="Genomic_DNA"/>
</dbReference>
<gene>
    <name evidence="9" type="ORF">BO78DRAFT_313643</name>
</gene>
<dbReference type="SUPFAM" id="SSF57701">
    <property type="entry name" value="Zn2/Cys6 DNA-binding domain"/>
    <property type="match status" value="1"/>
</dbReference>
<dbReference type="CDD" id="cd12148">
    <property type="entry name" value="fungal_TF_MHR"/>
    <property type="match status" value="1"/>
</dbReference>
<dbReference type="GO" id="GO:0000981">
    <property type="term" value="F:DNA-binding transcription factor activity, RNA polymerase II-specific"/>
    <property type="evidence" value="ECO:0007669"/>
    <property type="project" value="InterPro"/>
</dbReference>
<accession>A0A319EC55</accession>
<keyword evidence="6" id="KW-0539">Nucleus</keyword>
<dbReference type="InterPro" id="IPR050987">
    <property type="entry name" value="AtrR-like"/>
</dbReference>
<dbReference type="GO" id="GO:0003677">
    <property type="term" value="F:DNA binding"/>
    <property type="evidence" value="ECO:0007669"/>
    <property type="project" value="UniProtKB-KW"/>
</dbReference>
<dbReference type="PROSITE" id="PS00463">
    <property type="entry name" value="ZN2_CY6_FUNGAL_1"/>
    <property type="match status" value="1"/>
</dbReference>
<dbReference type="InterPro" id="IPR036864">
    <property type="entry name" value="Zn2-C6_fun-type_DNA-bd_sf"/>
</dbReference>
<evidence type="ECO:0000313" key="10">
    <source>
        <dbReference type="Proteomes" id="UP000248423"/>
    </source>
</evidence>
<dbReference type="GO" id="GO:0006351">
    <property type="term" value="P:DNA-templated transcription"/>
    <property type="evidence" value="ECO:0007669"/>
    <property type="project" value="InterPro"/>
</dbReference>
<keyword evidence="3" id="KW-0805">Transcription regulation</keyword>
<dbReference type="InterPro" id="IPR007219">
    <property type="entry name" value="XnlR_reg_dom"/>
</dbReference>
<protein>
    <recommendedName>
        <fullName evidence="8">Zn(2)-C6 fungal-type domain-containing protein</fullName>
    </recommendedName>
</protein>
<dbReference type="Proteomes" id="UP000248423">
    <property type="component" value="Unassembled WGS sequence"/>
</dbReference>
<dbReference type="GO" id="GO:0009893">
    <property type="term" value="P:positive regulation of metabolic process"/>
    <property type="evidence" value="ECO:0007669"/>
    <property type="project" value="UniProtKB-ARBA"/>
</dbReference>
<reference evidence="9 10" key="1">
    <citation type="submission" date="2018-02" db="EMBL/GenBank/DDBJ databases">
        <title>The genomes of Aspergillus section Nigri reveals drivers in fungal speciation.</title>
        <authorList>
            <consortium name="DOE Joint Genome Institute"/>
            <person name="Vesth T.C."/>
            <person name="Nybo J."/>
            <person name="Theobald S."/>
            <person name="Brandl J."/>
            <person name="Frisvad J.C."/>
            <person name="Nielsen K.F."/>
            <person name="Lyhne E.K."/>
            <person name="Kogle M.E."/>
            <person name="Kuo A."/>
            <person name="Riley R."/>
            <person name="Clum A."/>
            <person name="Nolan M."/>
            <person name="Lipzen A."/>
            <person name="Salamov A."/>
            <person name="Henrissat B."/>
            <person name="Wiebenga A."/>
            <person name="De vries R.P."/>
            <person name="Grigoriev I.V."/>
            <person name="Mortensen U.H."/>
            <person name="Andersen M.R."/>
            <person name="Baker S.E."/>
        </authorList>
    </citation>
    <scope>NUCLEOTIDE SEQUENCE [LARGE SCALE GENOMIC DNA]</scope>
    <source>
        <strain evidence="9 10">CBS 121057</strain>
    </source>
</reference>
<dbReference type="Pfam" id="PF00172">
    <property type="entry name" value="Zn_clus"/>
    <property type="match status" value="1"/>
</dbReference>
<dbReference type="GO" id="GO:0008270">
    <property type="term" value="F:zinc ion binding"/>
    <property type="evidence" value="ECO:0007669"/>
    <property type="project" value="InterPro"/>
</dbReference>
<evidence type="ECO:0000256" key="6">
    <source>
        <dbReference type="ARBA" id="ARBA00023242"/>
    </source>
</evidence>
<dbReference type="PANTHER" id="PTHR46910:SF37">
    <property type="entry name" value="ZN(II)2CYS6 TRANSCRIPTION FACTOR (EUROFUNG)"/>
    <property type="match status" value="1"/>
</dbReference>
<evidence type="ECO:0000256" key="7">
    <source>
        <dbReference type="SAM" id="Phobius"/>
    </source>
</evidence>
<comment type="subcellular location">
    <subcellularLocation>
        <location evidence="1">Nucleus</location>
    </subcellularLocation>
</comment>
<evidence type="ECO:0000256" key="2">
    <source>
        <dbReference type="ARBA" id="ARBA00022723"/>
    </source>
</evidence>
<dbReference type="PANTHER" id="PTHR46910">
    <property type="entry name" value="TRANSCRIPTION FACTOR PDR1"/>
    <property type="match status" value="1"/>
</dbReference>
<evidence type="ECO:0000259" key="8">
    <source>
        <dbReference type="PROSITE" id="PS50048"/>
    </source>
</evidence>